<dbReference type="OrthoDB" id="273564at2"/>
<evidence type="ECO:0000259" key="2">
    <source>
        <dbReference type="Pfam" id="PF00498"/>
    </source>
</evidence>
<keyword evidence="5" id="KW-1185">Reference proteome</keyword>
<feature type="region of interest" description="Disordered" evidence="1">
    <location>
        <begin position="175"/>
        <end position="456"/>
    </location>
</feature>
<organism evidence="4 5">
    <name type="scientific">Erwinia typographi</name>
    <dbReference type="NCBI Taxonomy" id="371042"/>
    <lineage>
        <taxon>Bacteria</taxon>
        <taxon>Pseudomonadati</taxon>
        <taxon>Pseudomonadota</taxon>
        <taxon>Gammaproteobacteria</taxon>
        <taxon>Enterobacterales</taxon>
        <taxon>Erwiniaceae</taxon>
        <taxon>Erwinia</taxon>
    </lineage>
</organism>
<dbReference type="STRING" id="371042.NG99_04060"/>
<gene>
    <name evidence="4" type="ORF">NG99_04060</name>
</gene>
<accession>A0A0A3ZC46</accession>
<dbReference type="Proteomes" id="UP000030351">
    <property type="component" value="Unassembled WGS sequence"/>
</dbReference>
<feature type="domain" description="Type VI secretion system FHA" evidence="3">
    <location>
        <begin position="487"/>
        <end position="665"/>
    </location>
</feature>
<dbReference type="InterPro" id="IPR000253">
    <property type="entry name" value="FHA_dom"/>
</dbReference>
<feature type="region of interest" description="Disordered" evidence="1">
    <location>
        <begin position="112"/>
        <end position="157"/>
    </location>
</feature>
<dbReference type="eggNOG" id="COG3456">
    <property type="taxonomic scope" value="Bacteria"/>
</dbReference>
<feature type="compositionally biased region" description="Low complexity" evidence="1">
    <location>
        <begin position="112"/>
        <end position="150"/>
    </location>
</feature>
<sequence>MRFTIIAIKPDHQPPQGSCDFMPPGGTIGRGADNNLVLPDDNRTISRLQAIVHITADGECRITNRGNVTLVHLNDIPLERGRQVDLQDGDILSIDEYRLLVNDLSTGAQPAAAAVARPSAPRAATQNAATQAGAAPSAPQPAAAQPAPTASEKEKPTAAIPSEIWDSLAQEFSITDSLSSRSRPQQSSDNPLTEAPAPDRNPADPLAQFAAKPDTLNFDRRDQTPDSLFNNDDALFKQDSIFEDSTPSTLMQQPSAKPQPVNKGKDELDPLALFGGNGGGAPARQNSDDPLGLMMGNAVPLTPPDEISPRPVTGQPPQQTIVPPVPKAPDSDFDLFTDKPAQSQSSSLFDDTPQDLSSSPLFAEHPEPTPSQNRSRAEASAGQDASQLNGQPVGSPLSDRQPDDAQQASPLADSPLFDELPAETSAAQPDYGGITLPTPQAVARSNTPPPKGRLRIDPVANNAAQQSTTSASGQILDGELLEALTSGMGLGDLQPTPRFDRDSMQELGQMLSMFSQGTVALLSSRSILKRGVKAEMTVILDEANNPFKLLPSGKSVLMQMFGSRMPGFMPPKQSVRDALVDLQAHQLGMIAGIRAIIASMLQSFNPQQLEEEAKQEGVTSRLSLPSSRKAALWEHFTRRYGETAGEIEDDFHTLFGEAFLHAYDMEVNQYKDSQIRSEE</sequence>
<feature type="compositionally biased region" description="Polar residues" evidence="1">
    <location>
        <begin position="383"/>
        <end position="392"/>
    </location>
</feature>
<evidence type="ECO:0000313" key="5">
    <source>
        <dbReference type="Proteomes" id="UP000030351"/>
    </source>
</evidence>
<dbReference type="InterPro" id="IPR017735">
    <property type="entry name" value="T6SS_FHA"/>
</dbReference>
<reference evidence="4 5" key="1">
    <citation type="submission" date="2014-10" db="EMBL/GenBank/DDBJ databases">
        <title>Genome sequence of Erwinia typographi M043b.</title>
        <authorList>
            <person name="Chan K.-G."/>
            <person name="Tan W.-S."/>
        </authorList>
    </citation>
    <scope>NUCLEOTIDE SEQUENCE [LARGE SCALE GENOMIC DNA]</scope>
    <source>
        <strain evidence="4 5">M043b</strain>
    </source>
</reference>
<dbReference type="RefSeq" id="WP_034888689.1">
    <property type="nucleotide sequence ID" value="NZ_JRUQ01000018.1"/>
</dbReference>
<feature type="compositionally biased region" description="Polar residues" evidence="1">
    <location>
        <begin position="340"/>
        <end position="360"/>
    </location>
</feature>
<dbReference type="Pfam" id="PF00498">
    <property type="entry name" value="FHA"/>
    <property type="match status" value="1"/>
</dbReference>
<dbReference type="AlphaFoldDB" id="A0A0A3ZC46"/>
<protein>
    <submittedName>
        <fullName evidence="4">Signal peptide protein</fullName>
    </submittedName>
</protein>
<dbReference type="SUPFAM" id="SSF49879">
    <property type="entry name" value="SMAD/FHA domain"/>
    <property type="match status" value="1"/>
</dbReference>
<dbReference type="Pfam" id="PF20232">
    <property type="entry name" value="T6SS_FHA_C"/>
    <property type="match status" value="1"/>
</dbReference>
<feature type="domain" description="FHA" evidence="2">
    <location>
        <begin position="27"/>
        <end position="94"/>
    </location>
</feature>
<evidence type="ECO:0000313" key="4">
    <source>
        <dbReference type="EMBL" id="KGT95211.1"/>
    </source>
</evidence>
<evidence type="ECO:0000256" key="1">
    <source>
        <dbReference type="SAM" id="MobiDB-lite"/>
    </source>
</evidence>
<dbReference type="NCBIfam" id="TIGR03354">
    <property type="entry name" value="VI_FHA"/>
    <property type="match status" value="1"/>
</dbReference>
<dbReference type="CDD" id="cd00060">
    <property type="entry name" value="FHA"/>
    <property type="match status" value="1"/>
</dbReference>
<evidence type="ECO:0000259" key="3">
    <source>
        <dbReference type="Pfam" id="PF20232"/>
    </source>
</evidence>
<dbReference type="InterPro" id="IPR046883">
    <property type="entry name" value="T6SS_FHA_C"/>
</dbReference>
<proteinExistence type="predicted"/>
<dbReference type="eggNOG" id="COG1716">
    <property type="taxonomic scope" value="Bacteria"/>
</dbReference>
<dbReference type="Gene3D" id="2.60.200.20">
    <property type="match status" value="1"/>
</dbReference>
<dbReference type="EMBL" id="JRUQ01000018">
    <property type="protein sequence ID" value="KGT95211.1"/>
    <property type="molecule type" value="Genomic_DNA"/>
</dbReference>
<comment type="caution">
    <text evidence="4">The sequence shown here is derived from an EMBL/GenBank/DDBJ whole genome shotgun (WGS) entry which is preliminary data.</text>
</comment>
<feature type="compositionally biased region" description="Low complexity" evidence="1">
    <location>
        <begin position="311"/>
        <end position="322"/>
    </location>
</feature>
<feature type="compositionally biased region" description="Polar residues" evidence="1">
    <location>
        <begin position="243"/>
        <end position="256"/>
    </location>
</feature>
<feature type="compositionally biased region" description="Low complexity" evidence="1">
    <location>
        <begin position="177"/>
        <end position="188"/>
    </location>
</feature>
<name>A0A0A3ZC46_9GAMM</name>
<dbReference type="InterPro" id="IPR008984">
    <property type="entry name" value="SMAD_FHA_dom_sf"/>
</dbReference>